<organism evidence="6 7">
    <name type="scientific">Isoptericola sediminis</name>
    <dbReference type="NCBI Taxonomy" id="2733572"/>
    <lineage>
        <taxon>Bacteria</taxon>
        <taxon>Bacillati</taxon>
        <taxon>Actinomycetota</taxon>
        <taxon>Actinomycetes</taxon>
        <taxon>Micrococcales</taxon>
        <taxon>Promicromonosporaceae</taxon>
        <taxon>Isoptericola</taxon>
    </lineage>
</organism>
<gene>
    <name evidence="6" type="ORF">HLI28_08460</name>
</gene>
<dbReference type="InterPro" id="IPR050194">
    <property type="entry name" value="Glycosyltransferase_grp1"/>
</dbReference>
<evidence type="ECO:0000259" key="5">
    <source>
        <dbReference type="Pfam" id="PF13579"/>
    </source>
</evidence>
<dbReference type="CDD" id="cd03794">
    <property type="entry name" value="GT4_WbuB-like"/>
    <property type="match status" value="1"/>
</dbReference>
<feature type="domain" description="Glycosyltransferase subfamily 4-like N-terminal" evidence="5">
    <location>
        <begin position="25"/>
        <end position="222"/>
    </location>
</feature>
<feature type="region of interest" description="Disordered" evidence="4">
    <location>
        <begin position="227"/>
        <end position="250"/>
    </location>
</feature>
<proteinExistence type="predicted"/>
<sequence>MSSTTTRSRRHLLLVTHHYAPEHGAPQRRWGSLTPRLIEAGVDVSVLTPPPHYPSGRLFADLPEYRPGRVSRGVHGERIVRTRFREHTNRLRSRSVDQAVAAWSTVVLGLRLFRHPARRPDIVVGTVPGIPSMFAAWIVARLLRARFVVEMRDAWPDLIEPAGLFRARRSLKARVLGAARAVVHRTVSRLQSRADAVVTTTETFADVLRSRGVRRVAVVRNGTSFESVRTGSAEPTASPESPESTHPLHHRPLRAAYAGTIGRAQDLETVVRAAARLRDRGRAVEVRIVGTGAELGTVRRLVDQLDAPVVLGDPVPHEQIRDLYAWADTVLVSLRDWEPLEWTVPSKLYEVMASGRLATACVAGEAADLVATTGAGAVVMPGDVDGLVDLWGTWVDDGAAPTASAAAARWVRANADDDVLGAHYVQLVDHLTDAAAHHATADRRGPCQACTAPAAPSAGPEVLVTRSVSPRATLPSPSRPAPEGELRPRTAR</sequence>
<evidence type="ECO:0000256" key="4">
    <source>
        <dbReference type="SAM" id="MobiDB-lite"/>
    </source>
</evidence>
<feature type="compositionally biased region" description="Basic and acidic residues" evidence="4">
    <location>
        <begin position="482"/>
        <end position="492"/>
    </location>
</feature>
<comment type="caution">
    <text evidence="6">The sequence shown here is derived from an EMBL/GenBank/DDBJ whole genome shotgun (WGS) entry which is preliminary data.</text>
</comment>
<keyword evidence="3 6" id="KW-0808">Transferase</keyword>
<dbReference type="SUPFAM" id="SSF53756">
    <property type="entry name" value="UDP-Glycosyltransferase/glycogen phosphorylase"/>
    <property type="match status" value="1"/>
</dbReference>
<dbReference type="Proteomes" id="UP000557204">
    <property type="component" value="Unassembled WGS sequence"/>
</dbReference>
<protein>
    <recommendedName>
        <fullName evidence="1">D-inositol 3-phosphate glycosyltransferase</fullName>
    </recommendedName>
</protein>
<evidence type="ECO:0000313" key="7">
    <source>
        <dbReference type="Proteomes" id="UP000557204"/>
    </source>
</evidence>
<keyword evidence="2" id="KW-0328">Glycosyltransferase</keyword>
<accession>A0A849KG91</accession>
<dbReference type="PANTHER" id="PTHR45947:SF3">
    <property type="entry name" value="SULFOQUINOVOSYL TRANSFERASE SQD2"/>
    <property type="match status" value="1"/>
</dbReference>
<dbReference type="AlphaFoldDB" id="A0A849KG91"/>
<dbReference type="Pfam" id="PF13579">
    <property type="entry name" value="Glyco_trans_4_4"/>
    <property type="match status" value="1"/>
</dbReference>
<dbReference type="EMBL" id="JABFAJ010000015">
    <property type="protein sequence ID" value="NNU27573.1"/>
    <property type="molecule type" value="Genomic_DNA"/>
</dbReference>
<evidence type="ECO:0000313" key="6">
    <source>
        <dbReference type="EMBL" id="NNU27573.1"/>
    </source>
</evidence>
<keyword evidence="7" id="KW-1185">Reference proteome</keyword>
<feature type="region of interest" description="Disordered" evidence="4">
    <location>
        <begin position="446"/>
        <end position="492"/>
    </location>
</feature>
<evidence type="ECO:0000256" key="2">
    <source>
        <dbReference type="ARBA" id="ARBA00022676"/>
    </source>
</evidence>
<dbReference type="PANTHER" id="PTHR45947">
    <property type="entry name" value="SULFOQUINOVOSYL TRANSFERASE SQD2"/>
    <property type="match status" value="1"/>
</dbReference>
<dbReference type="GO" id="GO:0016758">
    <property type="term" value="F:hexosyltransferase activity"/>
    <property type="evidence" value="ECO:0007669"/>
    <property type="project" value="TreeGrafter"/>
</dbReference>
<dbReference type="RefSeq" id="WP_171247081.1">
    <property type="nucleotide sequence ID" value="NZ_JABFAJ010000015.1"/>
</dbReference>
<dbReference type="GO" id="GO:1901137">
    <property type="term" value="P:carbohydrate derivative biosynthetic process"/>
    <property type="evidence" value="ECO:0007669"/>
    <property type="project" value="UniProtKB-ARBA"/>
</dbReference>
<dbReference type="Gene3D" id="3.40.50.2000">
    <property type="entry name" value="Glycogen Phosphorylase B"/>
    <property type="match status" value="2"/>
</dbReference>
<dbReference type="InterPro" id="IPR028098">
    <property type="entry name" value="Glyco_trans_4-like_N"/>
</dbReference>
<name>A0A849KG91_9MICO</name>
<reference evidence="6 7" key="1">
    <citation type="submission" date="2020-05" db="EMBL/GenBank/DDBJ databases">
        <title>Genome sequence of Isoptericola sp. JC619 isolated from Chilika lagoon, India.</title>
        <authorList>
            <person name="Kumar D."/>
            <person name="Appam K."/>
            <person name="Gandham S."/>
            <person name="Uppada J."/>
            <person name="Sasikala C."/>
            <person name="Venkata Ramana C."/>
        </authorList>
    </citation>
    <scope>NUCLEOTIDE SEQUENCE [LARGE SCALE GENOMIC DNA]</scope>
    <source>
        <strain evidence="6 7">JC619</strain>
    </source>
</reference>
<dbReference type="Pfam" id="PF13692">
    <property type="entry name" value="Glyco_trans_1_4"/>
    <property type="match status" value="1"/>
</dbReference>
<feature type="compositionally biased region" description="Polar residues" evidence="4">
    <location>
        <begin position="227"/>
        <end position="244"/>
    </location>
</feature>
<evidence type="ECO:0000256" key="1">
    <source>
        <dbReference type="ARBA" id="ARBA00021292"/>
    </source>
</evidence>
<evidence type="ECO:0000256" key="3">
    <source>
        <dbReference type="ARBA" id="ARBA00022679"/>
    </source>
</evidence>